<protein>
    <submittedName>
        <fullName evidence="1">GCN5-related N-acetyltransferase</fullName>
    </submittedName>
</protein>
<dbReference type="KEGG" id="fgi:OP10G_0206"/>
<keyword evidence="1" id="KW-0808">Transferase</keyword>
<reference evidence="1 2" key="1">
    <citation type="journal article" date="2014" name="PLoS ONE">
        <title>The first complete genome sequence of the class fimbriimonadia in the phylum armatimonadetes.</title>
        <authorList>
            <person name="Hu Z.Y."/>
            <person name="Wang Y.Z."/>
            <person name="Im W.T."/>
            <person name="Wang S.Y."/>
            <person name="Zhao G.P."/>
            <person name="Zheng H.J."/>
            <person name="Quan Z.X."/>
        </authorList>
    </citation>
    <scope>NUCLEOTIDE SEQUENCE [LARGE SCALE GENOMIC DNA]</scope>
    <source>
        <strain evidence="1">Gsoil 348</strain>
    </source>
</reference>
<name>A0A068NPS9_FIMGI</name>
<dbReference type="HOGENOM" id="CLU_3061760_0_0_0"/>
<evidence type="ECO:0000313" key="2">
    <source>
        <dbReference type="Proteomes" id="UP000027982"/>
    </source>
</evidence>
<accession>A0A068NPS9</accession>
<evidence type="ECO:0000313" key="1">
    <source>
        <dbReference type="EMBL" id="AIE83574.1"/>
    </source>
</evidence>
<proteinExistence type="predicted"/>
<organism evidence="1 2">
    <name type="scientific">Fimbriimonas ginsengisoli Gsoil 348</name>
    <dbReference type="NCBI Taxonomy" id="661478"/>
    <lineage>
        <taxon>Bacteria</taxon>
        <taxon>Bacillati</taxon>
        <taxon>Armatimonadota</taxon>
        <taxon>Fimbriimonadia</taxon>
        <taxon>Fimbriimonadales</taxon>
        <taxon>Fimbriimonadaceae</taxon>
        <taxon>Fimbriimonas</taxon>
    </lineage>
</organism>
<sequence length="53" mass="6113">MESGAAPVRLFVVDAKDEEAKRFYEKFDMIPSTVNPLRLFLSYKTVRDLFAEA</sequence>
<dbReference type="GO" id="GO:0016740">
    <property type="term" value="F:transferase activity"/>
    <property type="evidence" value="ECO:0007669"/>
    <property type="project" value="UniProtKB-KW"/>
</dbReference>
<dbReference type="Gene3D" id="3.40.630.30">
    <property type="match status" value="1"/>
</dbReference>
<dbReference type="Proteomes" id="UP000027982">
    <property type="component" value="Chromosome"/>
</dbReference>
<dbReference type="AlphaFoldDB" id="A0A068NPS9"/>
<gene>
    <name evidence="1" type="ORF">OP10G_0206</name>
</gene>
<dbReference type="EMBL" id="CP007139">
    <property type="protein sequence ID" value="AIE83574.1"/>
    <property type="molecule type" value="Genomic_DNA"/>
</dbReference>
<keyword evidence="2" id="KW-1185">Reference proteome</keyword>